<dbReference type="SUPFAM" id="SSF56176">
    <property type="entry name" value="FAD-binding/transporter-associated domain-like"/>
    <property type="match status" value="1"/>
</dbReference>
<evidence type="ECO:0000256" key="1">
    <source>
        <dbReference type="ARBA" id="ARBA00001974"/>
    </source>
</evidence>
<name>A0A813XRV8_9BILA</name>
<dbReference type="AlphaFoldDB" id="A0A813XRV8"/>
<reference evidence="11" key="1">
    <citation type="submission" date="2021-02" db="EMBL/GenBank/DDBJ databases">
        <authorList>
            <person name="Nowell W R."/>
        </authorList>
    </citation>
    <scope>NUCLEOTIDE SEQUENCE</scope>
    <source>
        <strain evidence="11">Ploen Becks lab</strain>
    </source>
</reference>
<dbReference type="Gene3D" id="3.30.465.10">
    <property type="match status" value="1"/>
</dbReference>
<comment type="similarity">
    <text evidence="3">Belongs to the FAD-binding oxidoreductase/transferase type 4 family.</text>
</comment>
<dbReference type="EMBL" id="CAJNOC010001557">
    <property type="protein sequence ID" value="CAF0874382.1"/>
    <property type="molecule type" value="Genomic_DNA"/>
</dbReference>
<dbReference type="GO" id="GO:0008720">
    <property type="term" value="F:D-lactate dehydrogenase (NAD+) activity"/>
    <property type="evidence" value="ECO:0007669"/>
    <property type="project" value="TreeGrafter"/>
</dbReference>
<dbReference type="Gene3D" id="1.10.45.10">
    <property type="entry name" value="Vanillyl-alcohol Oxidase, Chain A, domain 4"/>
    <property type="match status" value="1"/>
</dbReference>
<evidence type="ECO:0000256" key="2">
    <source>
        <dbReference type="ARBA" id="ARBA00004173"/>
    </source>
</evidence>
<comment type="cofactor">
    <cofactor evidence="1">
        <name>FAD</name>
        <dbReference type="ChEBI" id="CHEBI:57692"/>
    </cofactor>
</comment>
<evidence type="ECO:0000313" key="12">
    <source>
        <dbReference type="Proteomes" id="UP000663879"/>
    </source>
</evidence>
<dbReference type="Gene3D" id="3.30.70.2740">
    <property type="match status" value="1"/>
</dbReference>
<dbReference type="FunFam" id="3.30.465.10:FF:000016">
    <property type="entry name" value="probable D-lactate dehydrogenase, mitochondrial"/>
    <property type="match status" value="1"/>
</dbReference>
<accession>A0A813XRV8</accession>
<keyword evidence="8" id="KW-0496">Mitochondrion</keyword>
<dbReference type="GO" id="GO:0005739">
    <property type="term" value="C:mitochondrion"/>
    <property type="evidence" value="ECO:0007669"/>
    <property type="project" value="UniProtKB-SubCell"/>
</dbReference>
<dbReference type="InterPro" id="IPR004113">
    <property type="entry name" value="FAD-bd_oxidored_4_C"/>
</dbReference>
<dbReference type="GO" id="GO:0004458">
    <property type="term" value="F:D-lactate dehydrogenase (cytochrome) activity"/>
    <property type="evidence" value="ECO:0007669"/>
    <property type="project" value="UniProtKB-EC"/>
</dbReference>
<dbReference type="SUPFAM" id="SSF55103">
    <property type="entry name" value="FAD-linked oxidases, C-terminal domain"/>
    <property type="match status" value="1"/>
</dbReference>
<evidence type="ECO:0000256" key="5">
    <source>
        <dbReference type="ARBA" id="ARBA00022827"/>
    </source>
</evidence>
<dbReference type="Pfam" id="PF02913">
    <property type="entry name" value="FAD-oxidase_C"/>
    <property type="match status" value="1"/>
</dbReference>
<keyword evidence="12" id="KW-1185">Reference proteome</keyword>
<dbReference type="FunFam" id="1.10.45.10:FF:000001">
    <property type="entry name" value="D-lactate dehydrogenase mitochondrial"/>
    <property type="match status" value="1"/>
</dbReference>
<dbReference type="EC" id="1.1.2.4" evidence="9"/>
<dbReference type="InterPro" id="IPR016164">
    <property type="entry name" value="FAD-linked_Oxase-like_C"/>
</dbReference>
<proteinExistence type="inferred from homology"/>
<sequence length="483" mass="53304">MSRFLLNLPKTFKTNLSLIKKYSTLNSGAIEHLGSIVGSNNYSITEAVRTHHAKDESLHEEAHPDVVLFPQNTEQISKILQFCNKNKIPAIPYGAGSGFEGGINAVKGGVSIDTSKYMNNILQVNVEDFDCWVDAGVTRKQLNNYLKDTGLWFPIDPGADACIGGMCSTSASGTNAVRFGTMRENVLNLECVLADGTVIGTAGLKARSRKNVAGYNLTNLMVGSEGTLGVITKVSLKLFPQPETIMGAVAPFPDVATAVQSTVEIMQTGLQIARIEFLDEKSIQANNIYNKMNLDETPTLFLEFHGSKGTVDQQAEVAMEICKSNSCKEFQWATDPEERNRLWHARHNSWFAFKSIHPNRKAISTDVCVPISKLPEVLVQTKKDIEEFNLKTMIVGHVGDGNFHTFISLDTTNKEEMKNYYAYSEKLVRHAINVEGTCTGEHGIGLGKMKYMEEQFGKPSVDAMRIIKKALDPNNILNPGKIF</sequence>
<evidence type="ECO:0000256" key="3">
    <source>
        <dbReference type="ARBA" id="ARBA00008000"/>
    </source>
</evidence>
<gene>
    <name evidence="11" type="ORF">OXX778_LOCUS10093</name>
</gene>
<evidence type="ECO:0000256" key="6">
    <source>
        <dbReference type="ARBA" id="ARBA00022946"/>
    </source>
</evidence>
<dbReference type="GO" id="GO:0071949">
    <property type="term" value="F:FAD binding"/>
    <property type="evidence" value="ECO:0007669"/>
    <property type="project" value="InterPro"/>
</dbReference>
<organism evidence="11 12">
    <name type="scientific">Brachionus calyciflorus</name>
    <dbReference type="NCBI Taxonomy" id="104777"/>
    <lineage>
        <taxon>Eukaryota</taxon>
        <taxon>Metazoa</taxon>
        <taxon>Spiralia</taxon>
        <taxon>Gnathifera</taxon>
        <taxon>Rotifera</taxon>
        <taxon>Eurotatoria</taxon>
        <taxon>Monogononta</taxon>
        <taxon>Pseudotrocha</taxon>
        <taxon>Ploima</taxon>
        <taxon>Brachionidae</taxon>
        <taxon>Brachionus</taxon>
    </lineage>
</organism>
<dbReference type="PROSITE" id="PS51387">
    <property type="entry name" value="FAD_PCMH"/>
    <property type="match status" value="1"/>
</dbReference>
<comment type="subcellular location">
    <subcellularLocation>
        <location evidence="2">Mitochondrion</location>
    </subcellularLocation>
</comment>
<dbReference type="FunFam" id="3.30.70.2740:FF:000001">
    <property type="entry name" value="D-lactate dehydrogenase mitochondrial"/>
    <property type="match status" value="1"/>
</dbReference>
<dbReference type="Pfam" id="PF01565">
    <property type="entry name" value="FAD_binding_4"/>
    <property type="match status" value="1"/>
</dbReference>
<keyword evidence="5" id="KW-0274">FAD</keyword>
<evidence type="ECO:0000256" key="9">
    <source>
        <dbReference type="ARBA" id="ARBA00038897"/>
    </source>
</evidence>
<dbReference type="InterPro" id="IPR016166">
    <property type="entry name" value="FAD-bd_PCMH"/>
</dbReference>
<dbReference type="InterPro" id="IPR016169">
    <property type="entry name" value="FAD-bd_PCMH_sub2"/>
</dbReference>
<keyword evidence="7" id="KW-0560">Oxidoreductase</keyword>
<dbReference type="InterPro" id="IPR016171">
    <property type="entry name" value="Vanillyl_alc_oxidase_C-sub2"/>
</dbReference>
<keyword evidence="6" id="KW-0809">Transit peptide</keyword>
<dbReference type="GO" id="GO:1903457">
    <property type="term" value="P:lactate catabolic process"/>
    <property type="evidence" value="ECO:0007669"/>
    <property type="project" value="TreeGrafter"/>
</dbReference>
<evidence type="ECO:0000259" key="10">
    <source>
        <dbReference type="PROSITE" id="PS51387"/>
    </source>
</evidence>
<dbReference type="PANTHER" id="PTHR11748">
    <property type="entry name" value="D-LACTATE DEHYDROGENASE"/>
    <property type="match status" value="1"/>
</dbReference>
<feature type="domain" description="FAD-binding PCMH-type" evidence="10">
    <location>
        <begin position="60"/>
        <end position="241"/>
    </location>
</feature>
<comment type="caution">
    <text evidence="11">The sequence shown here is derived from an EMBL/GenBank/DDBJ whole genome shotgun (WGS) entry which is preliminary data.</text>
</comment>
<evidence type="ECO:0000256" key="8">
    <source>
        <dbReference type="ARBA" id="ARBA00023128"/>
    </source>
</evidence>
<evidence type="ECO:0000256" key="7">
    <source>
        <dbReference type="ARBA" id="ARBA00023002"/>
    </source>
</evidence>
<dbReference type="PANTHER" id="PTHR11748:SF111">
    <property type="entry name" value="D-LACTATE DEHYDROGENASE, MITOCHONDRIAL-RELATED"/>
    <property type="match status" value="1"/>
</dbReference>
<dbReference type="OrthoDB" id="5332616at2759"/>
<dbReference type="InterPro" id="IPR006094">
    <property type="entry name" value="Oxid_FAD_bind_N"/>
</dbReference>
<evidence type="ECO:0000313" key="11">
    <source>
        <dbReference type="EMBL" id="CAF0874382.1"/>
    </source>
</evidence>
<keyword evidence="4" id="KW-0285">Flavoprotein</keyword>
<dbReference type="Proteomes" id="UP000663879">
    <property type="component" value="Unassembled WGS sequence"/>
</dbReference>
<evidence type="ECO:0000256" key="4">
    <source>
        <dbReference type="ARBA" id="ARBA00022630"/>
    </source>
</evidence>
<protein>
    <recommendedName>
        <fullName evidence="9">D-lactate dehydrogenase (cytochrome)</fullName>
        <ecNumber evidence="9">1.1.2.4</ecNumber>
    </recommendedName>
</protein>
<dbReference type="InterPro" id="IPR036318">
    <property type="entry name" value="FAD-bd_PCMH-like_sf"/>
</dbReference>